<gene>
    <name evidence="1" type="ORF">Acr_03g0017110</name>
</gene>
<organism evidence="1 2">
    <name type="scientific">Actinidia rufa</name>
    <dbReference type="NCBI Taxonomy" id="165716"/>
    <lineage>
        <taxon>Eukaryota</taxon>
        <taxon>Viridiplantae</taxon>
        <taxon>Streptophyta</taxon>
        <taxon>Embryophyta</taxon>
        <taxon>Tracheophyta</taxon>
        <taxon>Spermatophyta</taxon>
        <taxon>Magnoliopsida</taxon>
        <taxon>eudicotyledons</taxon>
        <taxon>Gunneridae</taxon>
        <taxon>Pentapetalae</taxon>
        <taxon>asterids</taxon>
        <taxon>Ericales</taxon>
        <taxon>Actinidiaceae</taxon>
        <taxon>Actinidia</taxon>
    </lineage>
</organism>
<keyword evidence="2" id="KW-1185">Reference proteome</keyword>
<dbReference type="AlphaFoldDB" id="A0A7J0EH17"/>
<protein>
    <submittedName>
        <fullName evidence="1">Uncharacterized protein</fullName>
    </submittedName>
</protein>
<dbReference type="Proteomes" id="UP000585474">
    <property type="component" value="Unassembled WGS sequence"/>
</dbReference>
<name>A0A7J0EH17_9ERIC</name>
<evidence type="ECO:0000313" key="2">
    <source>
        <dbReference type="Proteomes" id="UP000585474"/>
    </source>
</evidence>
<proteinExistence type="predicted"/>
<accession>A0A7J0EH17</accession>
<evidence type="ECO:0000313" key="1">
    <source>
        <dbReference type="EMBL" id="GFY84937.1"/>
    </source>
</evidence>
<reference evidence="1 2" key="1">
    <citation type="submission" date="2019-07" db="EMBL/GenBank/DDBJ databases">
        <title>De Novo Assembly of kiwifruit Actinidia rufa.</title>
        <authorList>
            <person name="Sugita-Konishi S."/>
            <person name="Sato K."/>
            <person name="Mori E."/>
            <person name="Abe Y."/>
            <person name="Kisaki G."/>
            <person name="Hamano K."/>
            <person name="Suezawa K."/>
            <person name="Otani M."/>
            <person name="Fukuda T."/>
            <person name="Manabe T."/>
            <person name="Gomi K."/>
            <person name="Tabuchi M."/>
            <person name="Akimitsu K."/>
            <person name="Kataoka I."/>
        </authorList>
    </citation>
    <scope>NUCLEOTIDE SEQUENCE [LARGE SCALE GENOMIC DNA]</scope>
    <source>
        <strain evidence="2">cv. Fuchu</strain>
    </source>
</reference>
<comment type="caution">
    <text evidence="1">The sequence shown here is derived from an EMBL/GenBank/DDBJ whole genome shotgun (WGS) entry which is preliminary data.</text>
</comment>
<sequence>MVWKGDADVVQLVVTSATNGDFFVKESERKVVGGGGGVAADFMTGLRKIREGKKLKHYIMWVLRVFPGIRWVRAWPLLATRLAPLSEFYSLECSVLKVLHDKLSVNILSFMVDRWWWTPGNLLIPLFPFSRKRTPWKSRANKLKGGGG</sequence>
<dbReference type="EMBL" id="BJWL01000003">
    <property type="protein sequence ID" value="GFY84937.1"/>
    <property type="molecule type" value="Genomic_DNA"/>
</dbReference>